<feature type="transmembrane region" description="Helical" evidence="7">
    <location>
        <begin position="241"/>
        <end position="261"/>
    </location>
</feature>
<feature type="transmembrane region" description="Helical" evidence="7">
    <location>
        <begin position="81"/>
        <end position="104"/>
    </location>
</feature>
<keyword evidence="6 7" id="KW-0472">Membrane</keyword>
<dbReference type="Gene3D" id="1.10.3720.10">
    <property type="entry name" value="MetI-like"/>
    <property type="match status" value="1"/>
</dbReference>
<name>A0A1Y4LF04_9FIRM</name>
<keyword evidence="5 7" id="KW-1133">Transmembrane helix</keyword>
<keyword evidence="4 7" id="KW-0812">Transmembrane</keyword>
<evidence type="ECO:0000256" key="1">
    <source>
        <dbReference type="ARBA" id="ARBA00004651"/>
    </source>
</evidence>
<evidence type="ECO:0000313" key="10">
    <source>
        <dbReference type="Proteomes" id="UP000195326"/>
    </source>
</evidence>
<dbReference type="Proteomes" id="UP000195326">
    <property type="component" value="Unassembled WGS sequence"/>
</dbReference>
<feature type="transmembrane region" description="Helical" evidence="7">
    <location>
        <begin position="210"/>
        <end position="235"/>
    </location>
</feature>
<accession>A0A1Y4LF04</accession>
<dbReference type="AlphaFoldDB" id="A0A1Y4LF04"/>
<dbReference type="SUPFAM" id="SSF161098">
    <property type="entry name" value="MetI-like"/>
    <property type="match status" value="1"/>
</dbReference>
<evidence type="ECO:0000256" key="3">
    <source>
        <dbReference type="ARBA" id="ARBA00022475"/>
    </source>
</evidence>
<keyword evidence="3" id="KW-1003">Cell membrane</keyword>
<dbReference type="GO" id="GO:0055085">
    <property type="term" value="P:transmembrane transport"/>
    <property type="evidence" value="ECO:0007669"/>
    <property type="project" value="InterPro"/>
</dbReference>
<dbReference type="InterPro" id="IPR051393">
    <property type="entry name" value="ABC_transporter_permease"/>
</dbReference>
<keyword evidence="2 7" id="KW-0813">Transport</keyword>
<dbReference type="InterPro" id="IPR000515">
    <property type="entry name" value="MetI-like"/>
</dbReference>
<feature type="transmembrane region" description="Helical" evidence="7">
    <location>
        <begin position="20"/>
        <end position="43"/>
    </location>
</feature>
<dbReference type="CDD" id="cd06261">
    <property type="entry name" value="TM_PBP2"/>
    <property type="match status" value="1"/>
</dbReference>
<dbReference type="PANTHER" id="PTHR30193:SF37">
    <property type="entry name" value="INNER MEMBRANE ABC TRANSPORTER PERMEASE PROTEIN YCJO"/>
    <property type="match status" value="1"/>
</dbReference>
<feature type="domain" description="ABC transmembrane type-1" evidence="8">
    <location>
        <begin position="77"/>
        <end position="291"/>
    </location>
</feature>
<evidence type="ECO:0000313" key="9">
    <source>
        <dbReference type="EMBL" id="OUP55288.1"/>
    </source>
</evidence>
<evidence type="ECO:0000256" key="7">
    <source>
        <dbReference type="RuleBase" id="RU363032"/>
    </source>
</evidence>
<comment type="caution">
    <text evidence="9">The sequence shown here is derived from an EMBL/GenBank/DDBJ whole genome shotgun (WGS) entry which is preliminary data.</text>
</comment>
<comment type="subcellular location">
    <subcellularLocation>
        <location evidence="1 7">Cell membrane</location>
        <topology evidence="1 7">Multi-pass membrane protein</topology>
    </subcellularLocation>
</comment>
<evidence type="ECO:0000256" key="6">
    <source>
        <dbReference type="ARBA" id="ARBA00023136"/>
    </source>
</evidence>
<dbReference type="EMBL" id="NFKL01000029">
    <property type="protein sequence ID" value="OUP55288.1"/>
    <property type="molecule type" value="Genomic_DNA"/>
</dbReference>
<evidence type="ECO:0000256" key="4">
    <source>
        <dbReference type="ARBA" id="ARBA00022692"/>
    </source>
</evidence>
<evidence type="ECO:0000259" key="8">
    <source>
        <dbReference type="PROSITE" id="PS50928"/>
    </source>
</evidence>
<dbReference type="PANTHER" id="PTHR30193">
    <property type="entry name" value="ABC TRANSPORTER PERMEASE PROTEIN"/>
    <property type="match status" value="1"/>
</dbReference>
<evidence type="ECO:0000256" key="2">
    <source>
        <dbReference type="ARBA" id="ARBA00022448"/>
    </source>
</evidence>
<feature type="transmembrane region" description="Helical" evidence="7">
    <location>
        <begin position="116"/>
        <end position="137"/>
    </location>
</feature>
<dbReference type="GO" id="GO:0005886">
    <property type="term" value="C:plasma membrane"/>
    <property type="evidence" value="ECO:0007669"/>
    <property type="project" value="UniProtKB-SubCell"/>
</dbReference>
<sequence length="302" mass="33751">MTSAGTRLSKNERRERLMGYILMAPATILLFAFTVYPLCYLVYRSLFGGNLITAHPDFVGFKNYQTLMQSSDFHKVLVNTLVYTLISVGFTVVLAVILAAWLNSKKNKRLNGVTQTLMFTPHIISMVSVATLFLWMMDSKNGLFNTVLSMLGLPEGTWISDPKTALWSVALVSIWKSLGYYVLLIMAAIQNIPTSVYEAAEMDDTPKIRTFFKITLPMISPTILFVTVVATIASFKVFDSVSIMTGGGPINATNTLVYYIYDYAYRYGKPGQACAAGVVLLIFVCLITIIQFQVSKRRVHYQ</sequence>
<dbReference type="InterPro" id="IPR035906">
    <property type="entry name" value="MetI-like_sf"/>
</dbReference>
<comment type="similarity">
    <text evidence="7">Belongs to the binding-protein-dependent transport system permease family.</text>
</comment>
<proteinExistence type="inferred from homology"/>
<feature type="transmembrane region" description="Helical" evidence="7">
    <location>
        <begin position="165"/>
        <end position="189"/>
    </location>
</feature>
<dbReference type="Pfam" id="PF00528">
    <property type="entry name" value="BPD_transp_1"/>
    <property type="match status" value="1"/>
</dbReference>
<protein>
    <submittedName>
        <fullName evidence="9">ABC transporter permease</fullName>
    </submittedName>
</protein>
<dbReference type="PROSITE" id="PS50928">
    <property type="entry name" value="ABC_TM1"/>
    <property type="match status" value="1"/>
</dbReference>
<evidence type="ECO:0000256" key="5">
    <source>
        <dbReference type="ARBA" id="ARBA00022989"/>
    </source>
</evidence>
<reference evidence="10" key="1">
    <citation type="submission" date="2017-04" db="EMBL/GenBank/DDBJ databases">
        <title>Function of individual gut microbiota members based on whole genome sequencing of pure cultures obtained from chicken caecum.</title>
        <authorList>
            <person name="Medvecky M."/>
            <person name="Cejkova D."/>
            <person name="Polansky O."/>
            <person name="Karasova D."/>
            <person name="Kubasova T."/>
            <person name="Cizek A."/>
            <person name="Rychlik I."/>
        </authorList>
    </citation>
    <scope>NUCLEOTIDE SEQUENCE [LARGE SCALE GENOMIC DNA]</scope>
    <source>
        <strain evidence="10">An179</strain>
    </source>
</reference>
<feature type="transmembrane region" description="Helical" evidence="7">
    <location>
        <begin position="273"/>
        <end position="294"/>
    </location>
</feature>
<organism evidence="9 10">
    <name type="scientific">Butyricicoccus pullicaecorum</name>
    <dbReference type="NCBI Taxonomy" id="501571"/>
    <lineage>
        <taxon>Bacteria</taxon>
        <taxon>Bacillati</taxon>
        <taxon>Bacillota</taxon>
        <taxon>Clostridia</taxon>
        <taxon>Eubacteriales</taxon>
        <taxon>Butyricicoccaceae</taxon>
        <taxon>Butyricicoccus</taxon>
    </lineage>
</organism>
<gene>
    <name evidence="9" type="ORF">B5F15_15130</name>
</gene>